<protein>
    <submittedName>
        <fullName evidence="3">Universal stress protein</fullName>
    </submittedName>
</protein>
<evidence type="ECO:0000256" key="1">
    <source>
        <dbReference type="ARBA" id="ARBA00008791"/>
    </source>
</evidence>
<dbReference type="SUPFAM" id="SSF52402">
    <property type="entry name" value="Adenine nucleotide alpha hydrolases-like"/>
    <property type="match status" value="1"/>
</dbReference>
<gene>
    <name evidence="3" type="ORF">KIH27_14805</name>
</gene>
<reference evidence="3 4" key="1">
    <citation type="submission" date="2021-05" db="EMBL/GenBank/DDBJ databases">
        <title>Mycobacterium acidophilum sp. nov., an extremely acid-tolerant member of the genus Mycobacterium.</title>
        <authorList>
            <person name="Xia J."/>
        </authorList>
    </citation>
    <scope>NUCLEOTIDE SEQUENCE [LARGE SCALE GENOMIC DNA]</scope>
    <source>
        <strain evidence="3 4">M1</strain>
    </source>
</reference>
<sequence>MSDIHSTPAVVVGIDGSPAARSAAVWAAREAAGRNLPLRLVHVIHASGDSGDPVDSIGTARDALADARHAVEAAIPRRAAVKIEAETLRGNPLATLIDLSRSAAMVSVGSIGVTHSCHRAGSTAAALAGSARCPVAVIRGGGAATRPGRIVAEVDASPDNGAVLDWAMAEAELRGVGLQVLASSTGLQHRIDHARQRHPRVPVDVVTDVDDVAQYLADCLAAEPDSVQLFVSGTRDRRSLGWAGQTGGCSVLTVGGAQW</sequence>
<feature type="domain" description="UspA" evidence="2">
    <location>
        <begin position="10"/>
        <end position="139"/>
    </location>
</feature>
<dbReference type="Pfam" id="PF00582">
    <property type="entry name" value="Usp"/>
    <property type="match status" value="1"/>
</dbReference>
<evidence type="ECO:0000313" key="4">
    <source>
        <dbReference type="Proteomes" id="UP001519535"/>
    </source>
</evidence>
<keyword evidence="4" id="KW-1185">Reference proteome</keyword>
<dbReference type="InterPro" id="IPR051688">
    <property type="entry name" value="USP_A"/>
</dbReference>
<comment type="caution">
    <text evidence="3">The sequence shown here is derived from an EMBL/GenBank/DDBJ whole genome shotgun (WGS) entry which is preliminary data.</text>
</comment>
<dbReference type="EMBL" id="JAHCLR010000031">
    <property type="protein sequence ID" value="MBS9534860.1"/>
    <property type="molecule type" value="Genomic_DNA"/>
</dbReference>
<evidence type="ECO:0000259" key="2">
    <source>
        <dbReference type="Pfam" id="PF00582"/>
    </source>
</evidence>
<dbReference type="PANTHER" id="PTHR43010:SF1">
    <property type="entry name" value="USPA DOMAIN-CONTAINING PROTEIN"/>
    <property type="match status" value="1"/>
</dbReference>
<comment type="similarity">
    <text evidence="1">Belongs to the universal stress protein A family.</text>
</comment>
<organism evidence="3 4">
    <name type="scientific">Mycolicibacter acidiphilus</name>
    <dbReference type="NCBI Taxonomy" id="2835306"/>
    <lineage>
        <taxon>Bacteria</taxon>
        <taxon>Bacillati</taxon>
        <taxon>Actinomycetota</taxon>
        <taxon>Actinomycetes</taxon>
        <taxon>Mycobacteriales</taxon>
        <taxon>Mycobacteriaceae</taxon>
        <taxon>Mycolicibacter</taxon>
    </lineage>
</organism>
<dbReference type="Gene3D" id="3.40.50.12370">
    <property type="match status" value="1"/>
</dbReference>
<evidence type="ECO:0000313" key="3">
    <source>
        <dbReference type="EMBL" id="MBS9534860.1"/>
    </source>
</evidence>
<dbReference type="RefSeq" id="WP_214093728.1">
    <property type="nucleotide sequence ID" value="NZ_JAHCLR010000031.1"/>
</dbReference>
<dbReference type="Proteomes" id="UP001519535">
    <property type="component" value="Unassembled WGS sequence"/>
</dbReference>
<dbReference type="InterPro" id="IPR006015">
    <property type="entry name" value="Universal_stress_UspA"/>
</dbReference>
<accession>A0ABS5RKS6</accession>
<dbReference type="PRINTS" id="PR01438">
    <property type="entry name" value="UNVRSLSTRESS"/>
</dbReference>
<proteinExistence type="inferred from homology"/>
<name>A0ABS5RKS6_9MYCO</name>
<dbReference type="InterPro" id="IPR006016">
    <property type="entry name" value="UspA"/>
</dbReference>
<dbReference type="PANTHER" id="PTHR43010">
    <property type="entry name" value="UNIVERSAL STRESS PROTEIN SLR1230"/>
    <property type="match status" value="1"/>
</dbReference>